<feature type="compositionally biased region" description="Low complexity" evidence="1">
    <location>
        <begin position="361"/>
        <end position="373"/>
    </location>
</feature>
<feature type="transmembrane region" description="Helical" evidence="2">
    <location>
        <begin position="131"/>
        <end position="148"/>
    </location>
</feature>
<keyword evidence="2" id="KW-0812">Transmembrane</keyword>
<proteinExistence type="predicted"/>
<keyword evidence="2" id="KW-1133">Transmembrane helix</keyword>
<feature type="region of interest" description="Disordered" evidence="1">
    <location>
        <begin position="356"/>
        <end position="404"/>
    </location>
</feature>
<dbReference type="AlphaFoldDB" id="A0A8H7Q179"/>
<accession>A0A8H7Q179</accession>
<reference evidence="3" key="1">
    <citation type="submission" date="2020-12" db="EMBL/GenBank/DDBJ databases">
        <title>Metabolic potential, ecology and presence of endohyphal bacteria is reflected in genomic diversity of Mucoromycotina.</title>
        <authorList>
            <person name="Muszewska A."/>
            <person name="Okrasinska A."/>
            <person name="Steczkiewicz K."/>
            <person name="Drgas O."/>
            <person name="Orlowska M."/>
            <person name="Perlinska-Lenart U."/>
            <person name="Aleksandrzak-Piekarczyk T."/>
            <person name="Szatraj K."/>
            <person name="Zielenkiewicz U."/>
            <person name="Pilsyk S."/>
            <person name="Malc E."/>
            <person name="Mieczkowski P."/>
            <person name="Kruszewska J.S."/>
            <person name="Biernat P."/>
            <person name="Pawlowska J."/>
        </authorList>
    </citation>
    <scope>NUCLEOTIDE SEQUENCE</scope>
    <source>
        <strain evidence="3">WA0000067209</strain>
    </source>
</reference>
<sequence>MIIDNPFTPILIPERAVELAFLYVWFLIRMWQIDRFACLRPSRIRQGELKNVTSTKIKYEEGFAPNPYTGQIITKPVQMWTPADQQLVIPTNYSLCVGFSLQTGSLFLLQCFWNYLANSVAKASFMSSREFKLYIAWIFIAMALFPVLQWNFSRSVYPTTWQEAIPELVYGAALFIIALLGVVSHFRFRKLIYQTRDSTNGKAITSKIAYFQDLNALLTVSLLIDGACFIILSADGLTIFELSQVSNPNQFIYITLVAIEKLILTCALFENRFTADLFICIANFASVIIWFIVILIFHPKPGTGVGLNSTQQNSGYVFSNPAASMANNSRAINTQSMGIAVTSNAGREDYIPYSPSLAKATPVSPTPTSTLPPRYGSPPPLQPKSAQRPMSPPSPSYRSASPHKNIHDIYSSEPMATEAGVDFYPVVSRKYSDAYKQPRNNRNIGQEEIALQQWDDDTVRSDYDGRSQSPNYHRQTDENWLRQSPLKQNPYNRSSDSS</sequence>
<dbReference type="OrthoDB" id="2384193at2759"/>
<evidence type="ECO:0000256" key="1">
    <source>
        <dbReference type="SAM" id="MobiDB-lite"/>
    </source>
</evidence>
<dbReference type="EMBL" id="JAEPQZ010000003">
    <property type="protein sequence ID" value="KAG2183450.1"/>
    <property type="molecule type" value="Genomic_DNA"/>
</dbReference>
<keyword evidence="2" id="KW-0472">Membrane</keyword>
<feature type="compositionally biased region" description="Polar residues" evidence="1">
    <location>
        <begin position="481"/>
        <end position="498"/>
    </location>
</feature>
<feature type="transmembrane region" description="Helical" evidence="2">
    <location>
        <begin position="277"/>
        <end position="297"/>
    </location>
</feature>
<dbReference type="Proteomes" id="UP000654370">
    <property type="component" value="Unassembled WGS sequence"/>
</dbReference>
<keyword evidence="4" id="KW-1185">Reference proteome</keyword>
<comment type="caution">
    <text evidence="3">The sequence shown here is derived from an EMBL/GenBank/DDBJ whole genome shotgun (WGS) entry which is preliminary data.</text>
</comment>
<feature type="transmembrane region" description="Helical" evidence="2">
    <location>
        <begin position="168"/>
        <end position="188"/>
    </location>
</feature>
<evidence type="ECO:0000313" key="3">
    <source>
        <dbReference type="EMBL" id="KAG2183450.1"/>
    </source>
</evidence>
<evidence type="ECO:0000313" key="4">
    <source>
        <dbReference type="Proteomes" id="UP000654370"/>
    </source>
</evidence>
<name>A0A8H7Q179_MORIS</name>
<feature type="transmembrane region" description="Helical" evidence="2">
    <location>
        <begin position="252"/>
        <end position="270"/>
    </location>
</feature>
<feature type="region of interest" description="Disordered" evidence="1">
    <location>
        <begin position="437"/>
        <end position="498"/>
    </location>
</feature>
<evidence type="ECO:0000256" key="2">
    <source>
        <dbReference type="SAM" id="Phobius"/>
    </source>
</evidence>
<organism evidence="3 4">
    <name type="scientific">Mortierella isabellina</name>
    <name type="common">Filamentous fungus</name>
    <name type="synonym">Umbelopsis isabellina</name>
    <dbReference type="NCBI Taxonomy" id="91625"/>
    <lineage>
        <taxon>Eukaryota</taxon>
        <taxon>Fungi</taxon>
        <taxon>Fungi incertae sedis</taxon>
        <taxon>Mucoromycota</taxon>
        <taxon>Mucoromycotina</taxon>
        <taxon>Umbelopsidomycetes</taxon>
        <taxon>Umbelopsidales</taxon>
        <taxon>Umbelopsidaceae</taxon>
        <taxon>Umbelopsis</taxon>
    </lineage>
</organism>
<gene>
    <name evidence="3" type="ORF">INT43_006456</name>
</gene>
<feature type="transmembrane region" description="Helical" evidence="2">
    <location>
        <begin position="209"/>
        <end position="232"/>
    </location>
</feature>
<protein>
    <submittedName>
        <fullName evidence="3">Uncharacterized protein</fullName>
    </submittedName>
</protein>